<evidence type="ECO:0000259" key="1">
    <source>
        <dbReference type="PROSITE" id="PS50004"/>
    </source>
</evidence>
<proteinExistence type="predicted"/>
<dbReference type="InterPro" id="IPR000008">
    <property type="entry name" value="C2_dom"/>
</dbReference>
<dbReference type="AlphaFoldDB" id="A0AAD6UKS1"/>
<dbReference type="Pfam" id="PF00168">
    <property type="entry name" value="C2"/>
    <property type="match status" value="1"/>
</dbReference>
<sequence>MISFISSVSRYCGSRSEDELDATLEATGALKIVIQSAHIGGARSRWKRPPKPFVSVKVSDSQAETGAQAETYDPSWIAQTFFLLVKSQKEQLRIILYDHKTYGKPEILGAAAIDISRLIKSGIVLDAQLPVLKESKQKGDLLCSLFYYPVSISPSNGNGLLAFAEAHSRCVKAIAKIRLNLESDAPSIHVTPRRKINNGSVEWESMREFLCFDKNTCVMYIDVFDSHLDEQLGHLSICLTDLVEATLAKRGPWPLSGSAIGKLVASAEWRPLDYTPSEQ</sequence>
<dbReference type="Proteomes" id="UP001222325">
    <property type="component" value="Unassembled WGS sequence"/>
</dbReference>
<dbReference type="SUPFAM" id="SSF49562">
    <property type="entry name" value="C2 domain (Calcium/lipid-binding domain, CaLB)"/>
    <property type="match status" value="1"/>
</dbReference>
<dbReference type="PANTHER" id="PTHR46980:SF2">
    <property type="entry name" value="TRICALBIN-1-RELATED"/>
    <property type="match status" value="1"/>
</dbReference>
<keyword evidence="3" id="KW-1185">Reference proteome</keyword>
<dbReference type="InterPro" id="IPR035892">
    <property type="entry name" value="C2_domain_sf"/>
</dbReference>
<dbReference type="PANTHER" id="PTHR46980">
    <property type="entry name" value="TRICALBIN-1-RELATED"/>
    <property type="match status" value="1"/>
</dbReference>
<evidence type="ECO:0000313" key="3">
    <source>
        <dbReference type="Proteomes" id="UP001222325"/>
    </source>
</evidence>
<organism evidence="2 3">
    <name type="scientific">Mycena belliarum</name>
    <dbReference type="NCBI Taxonomy" id="1033014"/>
    <lineage>
        <taxon>Eukaryota</taxon>
        <taxon>Fungi</taxon>
        <taxon>Dikarya</taxon>
        <taxon>Basidiomycota</taxon>
        <taxon>Agaricomycotina</taxon>
        <taxon>Agaricomycetes</taxon>
        <taxon>Agaricomycetidae</taxon>
        <taxon>Agaricales</taxon>
        <taxon>Marasmiineae</taxon>
        <taxon>Mycenaceae</taxon>
        <taxon>Mycena</taxon>
    </lineage>
</organism>
<accession>A0AAD6UKS1</accession>
<dbReference type="PROSITE" id="PS50004">
    <property type="entry name" value="C2"/>
    <property type="match status" value="1"/>
</dbReference>
<comment type="caution">
    <text evidence="2">The sequence shown here is derived from an EMBL/GenBank/DDBJ whole genome shotgun (WGS) entry which is preliminary data.</text>
</comment>
<protein>
    <recommendedName>
        <fullName evidence="1">C2 domain-containing protein</fullName>
    </recommendedName>
</protein>
<feature type="domain" description="C2" evidence="1">
    <location>
        <begin position="16"/>
        <end position="129"/>
    </location>
</feature>
<dbReference type="InterPro" id="IPR052455">
    <property type="entry name" value="Tricalbin_domain"/>
</dbReference>
<dbReference type="Gene3D" id="2.60.40.150">
    <property type="entry name" value="C2 domain"/>
    <property type="match status" value="1"/>
</dbReference>
<evidence type="ECO:0000313" key="2">
    <source>
        <dbReference type="EMBL" id="KAJ7102309.1"/>
    </source>
</evidence>
<gene>
    <name evidence="2" type="ORF">B0H15DRAFT_324788</name>
</gene>
<reference evidence="2" key="1">
    <citation type="submission" date="2023-03" db="EMBL/GenBank/DDBJ databases">
        <title>Massive genome expansion in bonnet fungi (Mycena s.s.) driven by repeated elements and novel gene families across ecological guilds.</title>
        <authorList>
            <consortium name="Lawrence Berkeley National Laboratory"/>
            <person name="Harder C.B."/>
            <person name="Miyauchi S."/>
            <person name="Viragh M."/>
            <person name="Kuo A."/>
            <person name="Thoen E."/>
            <person name="Andreopoulos B."/>
            <person name="Lu D."/>
            <person name="Skrede I."/>
            <person name="Drula E."/>
            <person name="Henrissat B."/>
            <person name="Morin E."/>
            <person name="Kohler A."/>
            <person name="Barry K."/>
            <person name="LaButti K."/>
            <person name="Morin E."/>
            <person name="Salamov A."/>
            <person name="Lipzen A."/>
            <person name="Mereny Z."/>
            <person name="Hegedus B."/>
            <person name="Baldrian P."/>
            <person name="Stursova M."/>
            <person name="Weitz H."/>
            <person name="Taylor A."/>
            <person name="Grigoriev I.V."/>
            <person name="Nagy L.G."/>
            <person name="Martin F."/>
            <person name="Kauserud H."/>
        </authorList>
    </citation>
    <scope>NUCLEOTIDE SEQUENCE</scope>
    <source>
        <strain evidence="2">CBHHK173m</strain>
    </source>
</reference>
<dbReference type="EMBL" id="JARJCN010000003">
    <property type="protein sequence ID" value="KAJ7102309.1"/>
    <property type="molecule type" value="Genomic_DNA"/>
</dbReference>
<name>A0AAD6UKS1_9AGAR</name>